<evidence type="ECO:0000313" key="2">
    <source>
        <dbReference type="EMBL" id="ESU22806.1"/>
    </source>
</evidence>
<proteinExistence type="predicted"/>
<comment type="caution">
    <text evidence="2">The sequence shown here is derived from an EMBL/GenBank/DDBJ whole genome shotgun (WGS) entry which is preliminary data.</text>
</comment>
<dbReference type="EMBL" id="AVGG01000053">
    <property type="protein sequence ID" value="ESU22806.1"/>
    <property type="molecule type" value="Genomic_DNA"/>
</dbReference>
<accession>V6S839</accession>
<keyword evidence="1" id="KW-1133">Transmembrane helix</keyword>
<organism evidence="2 3">
    <name type="scientific">Flavobacterium limnosediminis JC2902</name>
    <dbReference type="NCBI Taxonomy" id="1341181"/>
    <lineage>
        <taxon>Bacteria</taxon>
        <taxon>Pseudomonadati</taxon>
        <taxon>Bacteroidota</taxon>
        <taxon>Flavobacteriia</taxon>
        <taxon>Flavobacteriales</taxon>
        <taxon>Flavobacteriaceae</taxon>
        <taxon>Flavobacterium</taxon>
    </lineage>
</organism>
<keyword evidence="1" id="KW-0812">Transmembrane</keyword>
<dbReference type="PATRIC" id="fig|1341181.4.peg.3180"/>
<dbReference type="OrthoDB" id="1376435at2"/>
<gene>
    <name evidence="2" type="ORF">FLJC2902T_32450</name>
</gene>
<keyword evidence="3" id="KW-1185">Reference proteome</keyword>
<feature type="transmembrane region" description="Helical" evidence="1">
    <location>
        <begin position="36"/>
        <end position="58"/>
    </location>
</feature>
<dbReference type="RefSeq" id="WP_023580771.1">
    <property type="nucleotide sequence ID" value="NZ_AVGG01000053.1"/>
</dbReference>
<keyword evidence="1" id="KW-0472">Membrane</keyword>
<sequence>MEPITKRMIKTFFISGLIYAGLMAGDDYIGGNGFRLWRFILHASVFGLLMAFLFRYNFKKNESSKEDKN</sequence>
<dbReference type="Proteomes" id="UP000018004">
    <property type="component" value="Unassembled WGS sequence"/>
</dbReference>
<dbReference type="AlphaFoldDB" id="V6S839"/>
<name>V6S839_9FLAO</name>
<reference evidence="2 3" key="1">
    <citation type="submission" date="2013-08" db="EMBL/GenBank/DDBJ databases">
        <title>Flavobacterium limnosediminis JC2902 genome sequencing.</title>
        <authorList>
            <person name="Lee K."/>
            <person name="Yi H."/>
            <person name="Park S."/>
            <person name="Chun J."/>
        </authorList>
    </citation>
    <scope>NUCLEOTIDE SEQUENCE [LARGE SCALE GENOMIC DNA]</scope>
    <source>
        <strain evidence="2 3">JC2902</strain>
    </source>
</reference>
<evidence type="ECO:0000256" key="1">
    <source>
        <dbReference type="SAM" id="Phobius"/>
    </source>
</evidence>
<protein>
    <submittedName>
        <fullName evidence="2">Uncharacterized protein</fullName>
    </submittedName>
</protein>
<feature type="transmembrane region" description="Helical" evidence="1">
    <location>
        <begin position="12"/>
        <end position="30"/>
    </location>
</feature>
<evidence type="ECO:0000313" key="3">
    <source>
        <dbReference type="Proteomes" id="UP000018004"/>
    </source>
</evidence>